<dbReference type="STRING" id="888268.A0A1E5W8T1"/>
<organism evidence="2 3">
    <name type="scientific">Dichanthelium oligosanthes</name>
    <dbReference type="NCBI Taxonomy" id="888268"/>
    <lineage>
        <taxon>Eukaryota</taxon>
        <taxon>Viridiplantae</taxon>
        <taxon>Streptophyta</taxon>
        <taxon>Embryophyta</taxon>
        <taxon>Tracheophyta</taxon>
        <taxon>Spermatophyta</taxon>
        <taxon>Magnoliopsida</taxon>
        <taxon>Liliopsida</taxon>
        <taxon>Poales</taxon>
        <taxon>Poaceae</taxon>
        <taxon>PACMAD clade</taxon>
        <taxon>Panicoideae</taxon>
        <taxon>Panicodae</taxon>
        <taxon>Paniceae</taxon>
        <taxon>Dichantheliinae</taxon>
        <taxon>Dichanthelium</taxon>
    </lineage>
</organism>
<dbReference type="EMBL" id="LWDX02018000">
    <property type="protein sequence ID" value="OEL33670.1"/>
    <property type="molecule type" value="Genomic_DNA"/>
</dbReference>
<dbReference type="OrthoDB" id="693051at2759"/>
<evidence type="ECO:0008006" key="4">
    <source>
        <dbReference type="Google" id="ProtNLM"/>
    </source>
</evidence>
<protein>
    <recommendedName>
        <fullName evidence="4">No apical meristem-associated C-terminal domain-containing protein</fullName>
    </recommendedName>
</protein>
<evidence type="ECO:0000313" key="3">
    <source>
        <dbReference type="Proteomes" id="UP000095767"/>
    </source>
</evidence>
<evidence type="ECO:0000256" key="1">
    <source>
        <dbReference type="SAM" id="MobiDB-lite"/>
    </source>
</evidence>
<feature type="region of interest" description="Disordered" evidence="1">
    <location>
        <begin position="172"/>
        <end position="212"/>
    </location>
</feature>
<feature type="compositionally biased region" description="Polar residues" evidence="1">
    <location>
        <begin position="64"/>
        <end position="93"/>
    </location>
</feature>
<feature type="region of interest" description="Disordered" evidence="1">
    <location>
        <begin position="64"/>
        <end position="99"/>
    </location>
</feature>
<feature type="compositionally biased region" description="Basic residues" evidence="1">
    <location>
        <begin position="198"/>
        <end position="207"/>
    </location>
</feature>
<dbReference type="AlphaFoldDB" id="A0A1E5W8T1"/>
<comment type="caution">
    <text evidence="2">The sequence shown here is derived from an EMBL/GenBank/DDBJ whole genome shotgun (WGS) entry which is preliminary data.</text>
</comment>
<reference evidence="2 3" key="1">
    <citation type="submission" date="2016-09" db="EMBL/GenBank/DDBJ databases">
        <title>The draft genome of Dichanthelium oligosanthes: A C3 panicoid grass species.</title>
        <authorList>
            <person name="Studer A.J."/>
            <person name="Schnable J.C."/>
            <person name="Brutnell T.P."/>
        </authorList>
    </citation>
    <scope>NUCLEOTIDE SEQUENCE [LARGE SCALE GENOMIC DNA]</scope>
    <source>
        <strain evidence="3">cv. Kellogg 1175</strain>
        <tissue evidence="2">Leaf</tissue>
    </source>
</reference>
<gene>
    <name evidence="2" type="ORF">BAE44_0005311</name>
</gene>
<sequence length="292" mass="32530">MPAGMKYPRIAGASFYPWRIAGADASTVFGSRIRICRAAIRADFARCHLDSQYTPIDDSNMFNPFNPALSSPQKQGDTSNQSTQGYRPSQFATNFPPPFNQQFQSQFPRNFSPYGMPSNYHPYGGFHPGIPYEANFSFPPSGVFGRGGAIEGARSSLPVESMVYGHGVVRSGAYTSSSNQESEDTEPRERSRPEGQKKAKAKLKGKEKKLTPEMSLESLKAEGMKVYHEATMRRAEAMEKAAKASKEKAKFDLLNKYLNMMDVDTTGHNDERKQRHESVLNYIQMQISPAGK</sequence>
<dbReference type="Proteomes" id="UP000095767">
    <property type="component" value="Unassembled WGS sequence"/>
</dbReference>
<feature type="compositionally biased region" description="Basic and acidic residues" evidence="1">
    <location>
        <begin position="185"/>
        <end position="197"/>
    </location>
</feature>
<name>A0A1E5W8T1_9POAL</name>
<keyword evidence="3" id="KW-1185">Reference proteome</keyword>
<proteinExistence type="predicted"/>
<evidence type="ECO:0000313" key="2">
    <source>
        <dbReference type="EMBL" id="OEL33670.1"/>
    </source>
</evidence>
<accession>A0A1E5W8T1</accession>